<evidence type="ECO:0000313" key="1">
    <source>
        <dbReference type="EMBL" id="OEL27264.1"/>
    </source>
</evidence>
<evidence type="ECO:0008006" key="3">
    <source>
        <dbReference type="Google" id="ProtNLM"/>
    </source>
</evidence>
<accession>A0A1E5VQB3</accession>
<sequence>MLYAASFNEEETGGGRTLGEFVSSCCPRLLKLFVCAPMGLSRLVLRAKELEELHLVSARDLRTLDATVPNLRLLKLLCCFQDSLVPGSGSNVVSKVARIASLRLEDVQMNHFLHCRRPDLDIYDLTSVRRLGDLRLDVHGRYCRIMDAGLWLLENCPNVEHVDVQLGHSDANSGDFVDLTSEGAKPFDHRKRLKRSWKCFCDDLNISRSHEENLEYLGEVKISGFTGAEEDMDLVTMLFESSNSIKSMT</sequence>
<proteinExistence type="predicted"/>
<dbReference type="AlphaFoldDB" id="A0A1E5VQB3"/>
<comment type="caution">
    <text evidence="1">The sequence shown here is derived from an EMBL/GenBank/DDBJ whole genome shotgun (WGS) entry which is preliminary data.</text>
</comment>
<protein>
    <recommendedName>
        <fullName evidence="3">FBD domain-containing protein</fullName>
    </recommendedName>
</protein>
<dbReference type="Proteomes" id="UP000095767">
    <property type="component" value="Unassembled WGS sequence"/>
</dbReference>
<dbReference type="EMBL" id="LWDX02032942">
    <property type="protein sequence ID" value="OEL27264.1"/>
    <property type="molecule type" value="Genomic_DNA"/>
</dbReference>
<evidence type="ECO:0000313" key="2">
    <source>
        <dbReference type="Proteomes" id="UP000095767"/>
    </source>
</evidence>
<name>A0A1E5VQB3_9POAL</name>
<dbReference type="STRING" id="888268.A0A1E5VQB3"/>
<organism evidence="1 2">
    <name type="scientific">Dichanthelium oligosanthes</name>
    <dbReference type="NCBI Taxonomy" id="888268"/>
    <lineage>
        <taxon>Eukaryota</taxon>
        <taxon>Viridiplantae</taxon>
        <taxon>Streptophyta</taxon>
        <taxon>Embryophyta</taxon>
        <taxon>Tracheophyta</taxon>
        <taxon>Spermatophyta</taxon>
        <taxon>Magnoliopsida</taxon>
        <taxon>Liliopsida</taxon>
        <taxon>Poales</taxon>
        <taxon>Poaceae</taxon>
        <taxon>PACMAD clade</taxon>
        <taxon>Panicoideae</taxon>
        <taxon>Panicodae</taxon>
        <taxon>Paniceae</taxon>
        <taxon>Dichantheliinae</taxon>
        <taxon>Dichanthelium</taxon>
    </lineage>
</organism>
<dbReference type="OrthoDB" id="692688at2759"/>
<keyword evidence="2" id="KW-1185">Reference proteome</keyword>
<reference evidence="1 2" key="1">
    <citation type="submission" date="2016-09" db="EMBL/GenBank/DDBJ databases">
        <title>The draft genome of Dichanthelium oligosanthes: A C3 panicoid grass species.</title>
        <authorList>
            <person name="Studer A.J."/>
            <person name="Schnable J.C."/>
            <person name="Brutnell T.P."/>
        </authorList>
    </citation>
    <scope>NUCLEOTIDE SEQUENCE [LARGE SCALE GENOMIC DNA]</scope>
    <source>
        <strain evidence="2">cv. Kellogg 1175</strain>
        <tissue evidence="1">Leaf</tissue>
    </source>
</reference>
<gene>
    <name evidence="1" type="ORF">BAE44_0011717</name>
</gene>